<dbReference type="STRING" id="133412.A0A1R1X2M2"/>
<keyword evidence="7" id="KW-0496">Mitochondrion</keyword>
<evidence type="ECO:0000256" key="1">
    <source>
        <dbReference type="ARBA" id="ARBA00004225"/>
    </source>
</evidence>
<dbReference type="PANTHER" id="PTHR45624">
    <property type="entry name" value="MITOCHONDRIAL BASIC AMINO ACIDS TRANSPORTER-RELATED"/>
    <property type="match status" value="1"/>
</dbReference>
<proteinExistence type="inferred from homology"/>
<dbReference type="InterPro" id="IPR050567">
    <property type="entry name" value="Mitochondrial_Carrier"/>
</dbReference>
<evidence type="ECO:0000256" key="7">
    <source>
        <dbReference type="ARBA" id="ARBA00023128"/>
    </source>
</evidence>
<dbReference type="Gene3D" id="1.50.40.10">
    <property type="entry name" value="Mitochondrial carrier domain"/>
    <property type="match status" value="1"/>
</dbReference>
<evidence type="ECO:0000256" key="6">
    <source>
        <dbReference type="ARBA" id="ARBA00022989"/>
    </source>
</evidence>
<evidence type="ECO:0000256" key="8">
    <source>
        <dbReference type="ARBA" id="ARBA00023136"/>
    </source>
</evidence>
<keyword evidence="4 9" id="KW-0812">Transmembrane</keyword>
<dbReference type="Proteomes" id="UP000187283">
    <property type="component" value="Unassembled WGS sequence"/>
</dbReference>
<evidence type="ECO:0000313" key="12">
    <source>
        <dbReference type="Proteomes" id="UP000187283"/>
    </source>
</evidence>
<keyword evidence="3 10" id="KW-0813">Transport</keyword>
<dbReference type="GO" id="GO:0031966">
    <property type="term" value="C:mitochondrial membrane"/>
    <property type="evidence" value="ECO:0007669"/>
    <property type="project" value="UniProtKB-SubCell"/>
</dbReference>
<keyword evidence="12" id="KW-1185">Reference proteome</keyword>
<organism evidence="11 12">
    <name type="scientific">Smittium culicis</name>
    <dbReference type="NCBI Taxonomy" id="133412"/>
    <lineage>
        <taxon>Eukaryota</taxon>
        <taxon>Fungi</taxon>
        <taxon>Fungi incertae sedis</taxon>
        <taxon>Zoopagomycota</taxon>
        <taxon>Kickxellomycotina</taxon>
        <taxon>Harpellomycetes</taxon>
        <taxon>Harpellales</taxon>
        <taxon>Legeriomycetaceae</taxon>
        <taxon>Smittium</taxon>
    </lineage>
</organism>
<evidence type="ECO:0000256" key="3">
    <source>
        <dbReference type="ARBA" id="ARBA00022448"/>
    </source>
</evidence>
<dbReference type="PANTHER" id="PTHR45624:SF31">
    <property type="entry name" value="MITOCHONDRIAL ORNITHINE TRANSPORTER 1"/>
    <property type="match status" value="1"/>
</dbReference>
<evidence type="ECO:0000256" key="10">
    <source>
        <dbReference type="RuleBase" id="RU000488"/>
    </source>
</evidence>
<dbReference type="GO" id="GO:1990575">
    <property type="term" value="P:mitochondrial L-ornithine transmembrane transport"/>
    <property type="evidence" value="ECO:0007669"/>
    <property type="project" value="TreeGrafter"/>
</dbReference>
<dbReference type="EMBL" id="LSSN01005654">
    <property type="protein sequence ID" value="OMJ08888.1"/>
    <property type="molecule type" value="Genomic_DNA"/>
</dbReference>
<feature type="repeat" description="Solcar" evidence="9">
    <location>
        <begin position="23"/>
        <end position="99"/>
    </location>
</feature>
<dbReference type="PROSITE" id="PS50920">
    <property type="entry name" value="SOLCAR"/>
    <property type="match status" value="1"/>
</dbReference>
<comment type="similarity">
    <text evidence="2 10">Belongs to the mitochondrial carrier (TC 2.A.29) family.</text>
</comment>
<name>A0A1R1X2M2_9FUNG</name>
<dbReference type="OrthoDB" id="2382881at2759"/>
<dbReference type="InterPro" id="IPR023395">
    <property type="entry name" value="MCP_dom_sf"/>
</dbReference>
<keyword evidence="8 9" id="KW-0472">Membrane</keyword>
<dbReference type="Pfam" id="PF00153">
    <property type="entry name" value="Mito_carr"/>
    <property type="match status" value="1"/>
</dbReference>
<comment type="caution">
    <text evidence="11">The sequence shown here is derived from an EMBL/GenBank/DDBJ whole genome shotgun (WGS) entry which is preliminary data.</text>
</comment>
<evidence type="ECO:0000313" key="11">
    <source>
        <dbReference type="EMBL" id="OMJ08888.1"/>
    </source>
</evidence>
<dbReference type="GO" id="GO:0000064">
    <property type="term" value="F:L-ornithine transmembrane transporter activity"/>
    <property type="evidence" value="ECO:0007669"/>
    <property type="project" value="TreeGrafter"/>
</dbReference>
<evidence type="ECO:0000256" key="2">
    <source>
        <dbReference type="ARBA" id="ARBA00006375"/>
    </source>
</evidence>
<accession>A0A1R1X2M2</accession>
<gene>
    <name evidence="11" type="ORF">AYI70_g11258</name>
</gene>
<protein>
    <submittedName>
        <fullName evidence="11">Mitochondrial ornithine transporter 1</fullName>
    </submittedName>
</protein>
<reference evidence="11 12" key="1">
    <citation type="submission" date="2017-01" db="EMBL/GenBank/DDBJ databases">
        <authorList>
            <person name="Mah S.A."/>
            <person name="Swanson W.J."/>
            <person name="Moy G.W."/>
            <person name="Vacquier V.D."/>
        </authorList>
    </citation>
    <scope>NUCLEOTIDE SEQUENCE [LARGE SCALE GENOMIC DNA]</scope>
    <source>
        <strain evidence="11 12">GSMNP</strain>
    </source>
</reference>
<keyword evidence="5" id="KW-0677">Repeat</keyword>
<evidence type="ECO:0000256" key="5">
    <source>
        <dbReference type="ARBA" id="ARBA00022737"/>
    </source>
</evidence>
<evidence type="ECO:0000256" key="9">
    <source>
        <dbReference type="PROSITE-ProRule" id="PRU00282"/>
    </source>
</evidence>
<evidence type="ECO:0000256" key="4">
    <source>
        <dbReference type="ARBA" id="ARBA00022692"/>
    </source>
</evidence>
<keyword evidence="6" id="KW-1133">Transmembrane helix</keyword>
<dbReference type="InterPro" id="IPR018108">
    <property type="entry name" value="MCP_transmembrane"/>
</dbReference>
<dbReference type="AlphaFoldDB" id="A0A1R1X2M2"/>
<dbReference type="SUPFAM" id="SSF103506">
    <property type="entry name" value="Mitochondrial carrier"/>
    <property type="match status" value="1"/>
</dbReference>
<comment type="subcellular location">
    <subcellularLocation>
        <location evidence="1">Mitochondrion membrane</location>
        <topology evidence="1">Multi-pass membrane protein</topology>
    </subcellularLocation>
</comment>
<sequence length="99" mass="11495">MDSPNEIISSMLTDDALTNINAENDFQKQKMKNLAGMNGKFIEYPFDTVKVRMQTMDSKVFNGTLDCLKQTWKNEGFKGFYRVSGFDFLHNKDIEKRIN</sequence>